<sequence length="156" mass="17918">MAGGGQRYAVWEYFDRIAGTKDVKCKKCFELIPNAKVAKLDRHILRACDLWTEVGRNAFRRAAVQGRQPTRNRVRRDIGSSSIMTQEKLNDLVVDFIYSAGLPSHTVMQPSFAALVLAGRPWLSVPSVEYVRCRRSEWIQNNCRLTFMAFHSINRR</sequence>
<dbReference type="EMBL" id="JAACNO010002565">
    <property type="protein sequence ID" value="KAF4132231.1"/>
    <property type="molecule type" value="Genomic_DNA"/>
</dbReference>
<evidence type="ECO:0000313" key="1">
    <source>
        <dbReference type="EMBL" id="KAF4046923.1"/>
    </source>
</evidence>
<accession>A0A833WND4</accession>
<evidence type="ECO:0000313" key="4">
    <source>
        <dbReference type="Proteomes" id="UP000602510"/>
    </source>
</evidence>
<protein>
    <recommendedName>
        <fullName evidence="5">BED-type domain-containing protein</fullName>
    </recommendedName>
</protein>
<dbReference type="Proteomes" id="UP000704712">
    <property type="component" value="Unassembled WGS sequence"/>
</dbReference>
<dbReference type="EMBL" id="WSZM01000010">
    <property type="protein sequence ID" value="KAF4046923.1"/>
    <property type="molecule type" value="Genomic_DNA"/>
</dbReference>
<keyword evidence="4" id="KW-1185">Reference proteome</keyword>
<evidence type="ECO:0000313" key="2">
    <source>
        <dbReference type="EMBL" id="KAF4132231.1"/>
    </source>
</evidence>
<dbReference type="EMBL" id="JAACNO010000752">
    <property type="protein sequence ID" value="KAF4145240.1"/>
    <property type="molecule type" value="Genomic_DNA"/>
</dbReference>
<comment type="caution">
    <text evidence="1">The sequence shown here is derived from an EMBL/GenBank/DDBJ whole genome shotgun (WGS) entry which is preliminary data.</text>
</comment>
<name>A0A833WND4_PHYIN</name>
<dbReference type="AlphaFoldDB" id="A0A833WND4"/>
<proteinExistence type="predicted"/>
<evidence type="ECO:0008006" key="5">
    <source>
        <dbReference type="Google" id="ProtNLM"/>
    </source>
</evidence>
<dbReference type="Proteomes" id="UP000602510">
    <property type="component" value="Unassembled WGS sequence"/>
</dbReference>
<evidence type="ECO:0000313" key="3">
    <source>
        <dbReference type="EMBL" id="KAF4145240.1"/>
    </source>
</evidence>
<organism evidence="1 4">
    <name type="scientific">Phytophthora infestans</name>
    <name type="common">Potato late blight agent</name>
    <name type="synonym">Botrytis infestans</name>
    <dbReference type="NCBI Taxonomy" id="4787"/>
    <lineage>
        <taxon>Eukaryota</taxon>
        <taxon>Sar</taxon>
        <taxon>Stramenopiles</taxon>
        <taxon>Oomycota</taxon>
        <taxon>Peronosporomycetes</taxon>
        <taxon>Peronosporales</taxon>
        <taxon>Peronosporaceae</taxon>
        <taxon>Phytophthora</taxon>
    </lineage>
</organism>
<reference evidence="1" key="1">
    <citation type="submission" date="2020-04" db="EMBL/GenBank/DDBJ databases">
        <title>Hybrid Assembly of Korean Phytophthora infestans isolates.</title>
        <authorList>
            <person name="Prokchorchik M."/>
            <person name="Lee Y."/>
            <person name="Seo J."/>
            <person name="Cho J.-H."/>
            <person name="Park Y.-E."/>
            <person name="Jang D.-C."/>
            <person name="Im J.-S."/>
            <person name="Choi J.-G."/>
            <person name="Park H.-J."/>
            <person name="Lee G.-B."/>
            <person name="Lee Y.-G."/>
            <person name="Hong S.-Y."/>
            <person name="Cho K."/>
            <person name="Sohn K.H."/>
        </authorList>
    </citation>
    <scope>NUCLEOTIDE SEQUENCE</scope>
    <source>
        <strain evidence="1">KR_1_A1</strain>
        <strain evidence="2">KR_2_A2</strain>
    </source>
</reference>
<gene>
    <name evidence="1" type="ORF">GN244_ATG00650</name>
    <name evidence="3" type="ORF">GN958_ATG05542</name>
    <name evidence="2" type="ORF">GN958_ATG18566</name>
</gene>